<dbReference type="AlphaFoldDB" id="A0A1J4SJB4"/>
<organism evidence="2 3">
    <name type="scientific">Candidatus Desantisbacteria bacterium CG1_02_38_46</name>
    <dbReference type="NCBI Taxonomy" id="1817893"/>
    <lineage>
        <taxon>Bacteria</taxon>
        <taxon>Candidatus Desantisiibacteriota</taxon>
    </lineage>
</organism>
<gene>
    <name evidence="2" type="ORF">AUJ66_01095</name>
</gene>
<dbReference type="Pfam" id="PF19328">
    <property type="entry name" value="DAP_DH_C"/>
    <property type="match status" value="1"/>
</dbReference>
<name>A0A1J4SJB4_9BACT</name>
<dbReference type="EMBL" id="MNUO01000015">
    <property type="protein sequence ID" value="OIN98365.1"/>
    <property type="molecule type" value="Genomic_DNA"/>
</dbReference>
<dbReference type="InterPro" id="IPR036291">
    <property type="entry name" value="NAD(P)-bd_dom_sf"/>
</dbReference>
<reference evidence="2 3" key="1">
    <citation type="journal article" date="2016" name="Environ. Microbiol.">
        <title>Genomic resolution of a cold subsurface aquifer community provides metabolic insights for novel microbes adapted to high CO concentrations.</title>
        <authorList>
            <person name="Probst A.J."/>
            <person name="Castelle C.J."/>
            <person name="Singh A."/>
            <person name="Brown C.T."/>
            <person name="Anantharaman K."/>
            <person name="Sharon I."/>
            <person name="Hug L.A."/>
            <person name="Burstein D."/>
            <person name="Emerson J.B."/>
            <person name="Thomas B.C."/>
            <person name="Banfield J.F."/>
        </authorList>
    </citation>
    <scope>NUCLEOTIDE SEQUENCE [LARGE SCALE GENOMIC DNA]</scope>
    <source>
        <strain evidence="2">CG1_02_38_46</strain>
    </source>
</reference>
<dbReference type="Proteomes" id="UP000182278">
    <property type="component" value="Unassembled WGS sequence"/>
</dbReference>
<dbReference type="STRING" id="1817893.AUJ66_01095"/>
<dbReference type="CDD" id="cd24146">
    <property type="entry name" value="nat-AmDH_N_like"/>
    <property type="match status" value="1"/>
</dbReference>
<protein>
    <recommendedName>
        <fullName evidence="1">2,4-diaminopentanoate dehydrogenase C-terminal domain-containing protein</fullName>
    </recommendedName>
</protein>
<dbReference type="SUPFAM" id="SSF51735">
    <property type="entry name" value="NAD(P)-binding Rossmann-fold domains"/>
    <property type="match status" value="1"/>
</dbReference>
<feature type="domain" description="2,4-diaminopentanoate dehydrogenase C-terminal" evidence="1">
    <location>
        <begin position="144"/>
        <end position="332"/>
    </location>
</feature>
<evidence type="ECO:0000259" key="1">
    <source>
        <dbReference type="Pfam" id="PF19328"/>
    </source>
</evidence>
<dbReference type="InterPro" id="IPR045760">
    <property type="entry name" value="DAP_DH_C"/>
</dbReference>
<evidence type="ECO:0000313" key="3">
    <source>
        <dbReference type="Proteomes" id="UP000182278"/>
    </source>
</evidence>
<sequence length="335" mass="36451">MSSQRQIKIIQIGLGPIGQKITKYIVERKGIEIVAVVDPAVDKAGKNLSELCSLDKDLGIKVLPDIGLAMQDNKPDVALLTTFSSLEKIIPQVEEIAKYGVNIVSTCEELSFPWDTQPELAKKLDEIAKANNISLLGTGVNPGFLMDFLPIVLSGVCQQVKQMRVSRIQDAITRRIPFQKKIGVGLTLEEFEEKRRTGTLRHVGLTESMHMIARKIGWRLEKTEDILTPVVAESEVSIGDMRIKPGMALGVQQTGKGYFNGEEVITLIFRASAGEKNPADTIEIKGIPDITCRIPGGINGDIATCAITINAISSITGLSGGLKTMADIPVVSFWQ</sequence>
<dbReference type="Gene3D" id="3.40.50.720">
    <property type="entry name" value="NAD(P)-binding Rossmann-like Domain"/>
    <property type="match status" value="1"/>
</dbReference>
<accession>A0A1J4SJB4</accession>
<evidence type="ECO:0000313" key="2">
    <source>
        <dbReference type="EMBL" id="OIN98365.1"/>
    </source>
</evidence>
<proteinExistence type="predicted"/>
<comment type="caution">
    <text evidence="2">The sequence shown here is derived from an EMBL/GenBank/DDBJ whole genome shotgun (WGS) entry which is preliminary data.</text>
</comment>